<proteinExistence type="predicted"/>
<accession>A0ABT2ZFP6</accession>
<comment type="caution">
    <text evidence="2">The sequence shown here is derived from an EMBL/GenBank/DDBJ whole genome shotgun (WGS) entry which is preliminary data.</text>
</comment>
<evidence type="ECO:0000256" key="1">
    <source>
        <dbReference type="SAM" id="Coils"/>
    </source>
</evidence>
<keyword evidence="1" id="KW-0175">Coiled coil</keyword>
<dbReference type="Proteomes" id="UP001652542">
    <property type="component" value="Unassembled WGS sequence"/>
</dbReference>
<evidence type="ECO:0000313" key="3">
    <source>
        <dbReference type="Proteomes" id="UP001652542"/>
    </source>
</evidence>
<sequence>MGKDKFTVASFVKVMTGGKVELDESSKVARSNAAADLQVIDGMIAKLASLGVSSTQLAEARQWYSIQFSAASTITKKADQAKAFNTLAKAMELHVKAAKGPFPSWLALAQEQQRLKKAIDQTLNEKQGLVDKLPFAAVKTGLTNRIKGWRGNIVLATDVAGVPRAVAELKRLQVELGEGDIDRYFALAAQLDSLKSRLASEISAAEGKVDAVKPPELAKFVAKRLAEFKSRQAALNAPITDLFDLVNKCQGIGDLCDEVAQTDFAEIGNMVTRYTTVEKELRTQLQVDAAKLSKLPNLPFAKEIRQKIVDCLNKIQPQSQITGPSELATALKGIEKLVADYKDAPGSVDASIREANECQEWFDKMQAAYVAKRKEAEALPKSLVRDQILGSLSSLLKQAKPLAGMQSMAEVTAAASTNQLFAKQMDGFDIGGYDSVAKPYQAALSRFLGAHAQKAREVEKLPDGPTKDALRKSLKLLENDAVPVDQVTQVNFFPDLTTKVTELEERVRSIDVAKAARDVASYDQELAALKDKMDKKLAELGKGLSPDAQQLLRDEFADTLTPLTQLSSAQDAVSKIKQIREKAAEIERRKVEIDTELGLRLKKADDRVASTQKQIDKLPTPELKKAAQTALDDLKKRLNQVKIGSVPKGMAEPVLVGDPGKSGVLSLSPKPSEQTRAIDMAINALGSALADKSGTGVKMLEFLGGEELANGFCSMYATMTLSGSSHAGISPAEALAVNRYTGKDYKAMNLNRRGISVENKTEDARLTFLNKTCDEALAKMPPYPAVARPTFRIETAWSQEVVDKRYGRGRQFVCGVLWSTGARGVAAIGLTGSPIFTHVIYGNKGRDVAALSANSHEGATQIEGHDFNPRAGRGEVLFPADTSFVVKDRVDPVDSTTNAPKVLIYDPKGFGDRVTTTLKEVSNG</sequence>
<evidence type="ECO:0000313" key="2">
    <source>
        <dbReference type="EMBL" id="MCV2869868.1"/>
    </source>
</evidence>
<name>A0ABT2ZFP6_9RHOB</name>
<dbReference type="RefSeq" id="WP_263735543.1">
    <property type="nucleotide sequence ID" value="NZ_JAOWKY010000004.1"/>
</dbReference>
<feature type="coiled-coil region" evidence="1">
    <location>
        <begin position="512"/>
        <end position="539"/>
    </location>
</feature>
<feature type="coiled-coil region" evidence="1">
    <location>
        <begin position="569"/>
        <end position="596"/>
    </location>
</feature>
<organism evidence="2 3">
    <name type="scientific">Albidovulum marisflavi</name>
    <dbReference type="NCBI Taxonomy" id="2984159"/>
    <lineage>
        <taxon>Bacteria</taxon>
        <taxon>Pseudomonadati</taxon>
        <taxon>Pseudomonadota</taxon>
        <taxon>Alphaproteobacteria</taxon>
        <taxon>Rhodobacterales</taxon>
        <taxon>Paracoccaceae</taxon>
        <taxon>Albidovulum</taxon>
    </lineage>
</organism>
<dbReference type="Gene3D" id="3.90.176.10">
    <property type="entry name" value="Toxin ADP-ribosyltransferase, Chain A, domain 1"/>
    <property type="match status" value="1"/>
</dbReference>
<reference evidence="2 3" key="1">
    <citation type="submission" date="2022-10" db="EMBL/GenBank/DDBJ databases">
        <title>Defluviimonas sp. nov., isolated from ocean surface water.</title>
        <authorList>
            <person name="He W."/>
            <person name="Wang L."/>
            <person name="Zhang D.-F."/>
        </authorList>
    </citation>
    <scope>NUCLEOTIDE SEQUENCE [LARGE SCALE GENOMIC DNA]</scope>
    <source>
        <strain evidence="2 3">WL0002</strain>
    </source>
</reference>
<gene>
    <name evidence="2" type="ORF">OEW28_14635</name>
</gene>
<protein>
    <submittedName>
        <fullName evidence="2">Uncharacterized protein</fullName>
    </submittedName>
</protein>
<dbReference type="EMBL" id="JAOWKY010000004">
    <property type="protein sequence ID" value="MCV2869868.1"/>
    <property type="molecule type" value="Genomic_DNA"/>
</dbReference>
<keyword evidence="3" id="KW-1185">Reference proteome</keyword>